<gene>
    <name evidence="2" type="ORF">ALC56_04663</name>
</gene>
<evidence type="ECO:0000313" key="3">
    <source>
        <dbReference type="Proteomes" id="UP000078541"/>
    </source>
</evidence>
<evidence type="ECO:0000256" key="1">
    <source>
        <dbReference type="SAM" id="MobiDB-lite"/>
    </source>
</evidence>
<feature type="region of interest" description="Disordered" evidence="1">
    <location>
        <begin position="1"/>
        <end position="34"/>
    </location>
</feature>
<feature type="compositionally biased region" description="Basic and acidic residues" evidence="1">
    <location>
        <begin position="115"/>
        <end position="142"/>
    </location>
</feature>
<dbReference type="Proteomes" id="UP000078541">
    <property type="component" value="Unassembled WGS sequence"/>
</dbReference>
<dbReference type="EMBL" id="KQ981494">
    <property type="protein sequence ID" value="KYN40966.1"/>
    <property type="molecule type" value="Genomic_DNA"/>
</dbReference>
<dbReference type="AlphaFoldDB" id="A0A151JYC1"/>
<reference evidence="2 3" key="1">
    <citation type="submission" date="2016-03" db="EMBL/GenBank/DDBJ databases">
        <title>Trachymyrmex septentrionalis WGS genome.</title>
        <authorList>
            <person name="Nygaard S."/>
            <person name="Hu H."/>
            <person name="Boomsma J."/>
            <person name="Zhang G."/>
        </authorList>
    </citation>
    <scope>NUCLEOTIDE SEQUENCE [LARGE SCALE GENOMIC DNA]</scope>
    <source>
        <strain evidence="2">Tsep2-gDNA-1</strain>
        <tissue evidence="2">Whole body</tissue>
    </source>
</reference>
<feature type="non-terminal residue" evidence="2">
    <location>
        <position position="1"/>
    </location>
</feature>
<feature type="compositionally biased region" description="Basic residues" evidence="1">
    <location>
        <begin position="94"/>
        <end position="114"/>
    </location>
</feature>
<sequence length="142" mass="16191">ASKYSGWCQGPPAASRPDTAGDRRHDTIRSSPSASELANKLLKCLVTRTHSGKADPTVVSEFLESRAQNFLLLVLFLLFELPSRRISEGLAERSRRKMKMKMKKKKKKKKKKKTEKTEQKKGRRIHWEERINSGKGRVEGGK</sequence>
<name>A0A151JYC1_9HYME</name>
<feature type="compositionally biased region" description="Basic and acidic residues" evidence="1">
    <location>
        <begin position="19"/>
        <end position="28"/>
    </location>
</feature>
<accession>A0A151JYC1</accession>
<protein>
    <submittedName>
        <fullName evidence="2">Uncharacterized protein</fullName>
    </submittedName>
</protein>
<keyword evidence="3" id="KW-1185">Reference proteome</keyword>
<proteinExistence type="predicted"/>
<organism evidence="2 3">
    <name type="scientific">Trachymyrmex septentrionalis</name>
    <dbReference type="NCBI Taxonomy" id="34720"/>
    <lineage>
        <taxon>Eukaryota</taxon>
        <taxon>Metazoa</taxon>
        <taxon>Ecdysozoa</taxon>
        <taxon>Arthropoda</taxon>
        <taxon>Hexapoda</taxon>
        <taxon>Insecta</taxon>
        <taxon>Pterygota</taxon>
        <taxon>Neoptera</taxon>
        <taxon>Endopterygota</taxon>
        <taxon>Hymenoptera</taxon>
        <taxon>Apocrita</taxon>
        <taxon>Aculeata</taxon>
        <taxon>Formicoidea</taxon>
        <taxon>Formicidae</taxon>
        <taxon>Myrmicinae</taxon>
        <taxon>Trachymyrmex</taxon>
    </lineage>
</organism>
<feature type="region of interest" description="Disordered" evidence="1">
    <location>
        <begin position="92"/>
        <end position="142"/>
    </location>
</feature>
<evidence type="ECO:0000313" key="2">
    <source>
        <dbReference type="EMBL" id="KYN40966.1"/>
    </source>
</evidence>